<dbReference type="Pfam" id="PF05711">
    <property type="entry name" value="TylF"/>
    <property type="match status" value="1"/>
</dbReference>
<dbReference type="AlphaFoldDB" id="A0A7S3M525"/>
<sequence>MYGSLVVLACSLLLCVSARPPQAHDNVKRDFLLNLVEMAVTGSLFDEAGQCVMQSPGGCSETKPYDKALRSEGLDWPVVGHTMVGHQRIQNVKSLLVDVINNNVPGDFAELGVWRGGVCIFARCLLNAYHQPNRKVHLFDAFESLPGYATTASYLAVPQSAVQHNFDKYGLKDGYVFHKGLFKHSVPPFAKAFTGNISVLRVDGNFYDSYQDAMYYLYDKVPVGGYVIFDDVRTHDAVMRFWLDFKKEQGLPEELTTIDFHSAYFKKTQAIVTDFKHFRAPQDCNK</sequence>
<reference evidence="2" key="1">
    <citation type="submission" date="2021-01" db="EMBL/GenBank/DDBJ databases">
        <authorList>
            <person name="Corre E."/>
            <person name="Pelletier E."/>
            <person name="Niang G."/>
            <person name="Scheremetjew M."/>
            <person name="Finn R."/>
            <person name="Kale V."/>
            <person name="Holt S."/>
            <person name="Cochrane G."/>
            <person name="Meng A."/>
            <person name="Brown T."/>
            <person name="Cohen L."/>
        </authorList>
    </citation>
    <scope>NUCLEOTIDE SEQUENCE</scope>
    <source>
        <strain evidence="2">CCAP 955/1</strain>
    </source>
</reference>
<evidence type="ECO:0000256" key="1">
    <source>
        <dbReference type="SAM" id="SignalP"/>
    </source>
</evidence>
<dbReference type="Gene3D" id="3.40.50.150">
    <property type="entry name" value="Vaccinia Virus protein VP39"/>
    <property type="match status" value="1"/>
</dbReference>
<protein>
    <recommendedName>
        <fullName evidence="3">Macrocin O-methyltransferase</fullName>
    </recommendedName>
</protein>
<proteinExistence type="predicted"/>
<feature type="signal peptide" evidence="1">
    <location>
        <begin position="1"/>
        <end position="18"/>
    </location>
</feature>
<evidence type="ECO:0000313" key="2">
    <source>
        <dbReference type="EMBL" id="CAE0283393.1"/>
    </source>
</evidence>
<accession>A0A7S3M525</accession>
<dbReference type="EMBL" id="HBIC01024754">
    <property type="protein sequence ID" value="CAE0283393.1"/>
    <property type="molecule type" value="Transcribed_RNA"/>
</dbReference>
<dbReference type="InterPro" id="IPR008884">
    <property type="entry name" value="TylF_MeTrfase"/>
</dbReference>
<keyword evidence="1" id="KW-0732">Signal</keyword>
<dbReference type="PANTHER" id="PTHR40036">
    <property type="entry name" value="MACROCIN O-METHYLTRANSFERASE"/>
    <property type="match status" value="1"/>
</dbReference>
<gene>
    <name evidence="2" type="ORF">SELO1098_LOCUS12227</name>
</gene>
<dbReference type="PANTHER" id="PTHR40036:SF1">
    <property type="entry name" value="MACROCIN O-METHYLTRANSFERASE"/>
    <property type="match status" value="1"/>
</dbReference>
<organism evidence="2">
    <name type="scientific">Spumella elongata</name>
    <dbReference type="NCBI Taxonomy" id="89044"/>
    <lineage>
        <taxon>Eukaryota</taxon>
        <taxon>Sar</taxon>
        <taxon>Stramenopiles</taxon>
        <taxon>Ochrophyta</taxon>
        <taxon>Chrysophyceae</taxon>
        <taxon>Chromulinales</taxon>
        <taxon>Chromulinaceae</taxon>
        <taxon>Spumella</taxon>
    </lineage>
</organism>
<feature type="chain" id="PRO_5030692591" description="Macrocin O-methyltransferase" evidence="1">
    <location>
        <begin position="19"/>
        <end position="286"/>
    </location>
</feature>
<name>A0A7S3M525_9STRA</name>
<dbReference type="InterPro" id="IPR029063">
    <property type="entry name" value="SAM-dependent_MTases_sf"/>
</dbReference>
<dbReference type="SUPFAM" id="SSF53335">
    <property type="entry name" value="S-adenosyl-L-methionine-dependent methyltransferases"/>
    <property type="match status" value="1"/>
</dbReference>
<evidence type="ECO:0008006" key="3">
    <source>
        <dbReference type="Google" id="ProtNLM"/>
    </source>
</evidence>